<dbReference type="Pfam" id="PF05130">
    <property type="entry name" value="FlgN"/>
    <property type="match status" value="1"/>
</dbReference>
<keyword evidence="4" id="KW-0966">Cell projection</keyword>
<keyword evidence="4" id="KW-0969">Cilium</keyword>
<keyword evidence="4" id="KW-0282">Flagellum</keyword>
<evidence type="ECO:0000313" key="4">
    <source>
        <dbReference type="EMBL" id="MYM73663.1"/>
    </source>
</evidence>
<keyword evidence="3" id="KW-1005">Bacterial flagellum biogenesis</keyword>
<evidence type="ECO:0000256" key="1">
    <source>
        <dbReference type="ARBA" id="ARBA00002397"/>
    </source>
</evidence>
<dbReference type="GO" id="GO:0044780">
    <property type="term" value="P:bacterial-type flagellum assembly"/>
    <property type="evidence" value="ECO:0007669"/>
    <property type="project" value="InterPro"/>
</dbReference>
<comment type="function">
    <text evidence="1">Required for the efficient initiation of filament assembly.</text>
</comment>
<dbReference type="SUPFAM" id="SSF140566">
    <property type="entry name" value="FlgN-like"/>
    <property type="match status" value="1"/>
</dbReference>
<organism evidence="4 5">
    <name type="scientific">Duganella margarita</name>
    <dbReference type="NCBI Taxonomy" id="2692170"/>
    <lineage>
        <taxon>Bacteria</taxon>
        <taxon>Pseudomonadati</taxon>
        <taxon>Pseudomonadota</taxon>
        <taxon>Betaproteobacteria</taxon>
        <taxon>Burkholderiales</taxon>
        <taxon>Oxalobacteraceae</taxon>
        <taxon>Telluria group</taxon>
        <taxon>Duganella</taxon>
    </lineage>
</organism>
<proteinExistence type="inferred from homology"/>
<evidence type="ECO:0000256" key="3">
    <source>
        <dbReference type="ARBA" id="ARBA00022795"/>
    </source>
</evidence>
<dbReference type="AlphaFoldDB" id="A0A7X4H1N1"/>
<dbReference type="InterPro" id="IPR036679">
    <property type="entry name" value="FlgN-like_sf"/>
</dbReference>
<dbReference type="Proteomes" id="UP000469734">
    <property type="component" value="Unassembled WGS sequence"/>
</dbReference>
<evidence type="ECO:0000313" key="5">
    <source>
        <dbReference type="Proteomes" id="UP000469734"/>
    </source>
</evidence>
<sequence length="139" mass="15525">MSRQDAMRALLAGIADDLQAYAQLQELLHEQFRASLRHKASELQAAADAIGTLVDAMQQRRSDRVALVQRLVGETGNMAQAFALLKNTAREKMEADWASLETAVLECKRLSKRNGDLLAEQYTIMQRVLHGEEQIYAPA</sequence>
<reference evidence="4 5" key="1">
    <citation type="submission" date="2019-12" db="EMBL/GenBank/DDBJ databases">
        <title>Novel species isolated from a subtropical stream in China.</title>
        <authorList>
            <person name="Lu H."/>
        </authorList>
    </citation>
    <scope>NUCLEOTIDE SEQUENCE [LARGE SCALE GENOMIC DNA]</scope>
    <source>
        <strain evidence="4 5">FT134W</strain>
    </source>
</reference>
<dbReference type="InterPro" id="IPR007809">
    <property type="entry name" value="FlgN-like"/>
</dbReference>
<dbReference type="Gene3D" id="1.20.58.300">
    <property type="entry name" value="FlgN-like"/>
    <property type="match status" value="1"/>
</dbReference>
<comment type="caution">
    <text evidence="4">The sequence shown here is derived from an EMBL/GenBank/DDBJ whole genome shotgun (WGS) entry which is preliminary data.</text>
</comment>
<gene>
    <name evidence="4" type="ORF">GTP56_15835</name>
</gene>
<dbReference type="EMBL" id="WWCR01000016">
    <property type="protein sequence ID" value="MYM73663.1"/>
    <property type="molecule type" value="Genomic_DNA"/>
</dbReference>
<evidence type="ECO:0000256" key="2">
    <source>
        <dbReference type="ARBA" id="ARBA00007703"/>
    </source>
</evidence>
<protein>
    <submittedName>
        <fullName evidence="4">Flagellar protein FlgN</fullName>
    </submittedName>
</protein>
<name>A0A7X4H1N1_9BURK</name>
<accession>A0A7X4H1N1</accession>
<comment type="similarity">
    <text evidence="2">Belongs to the FlgN family.</text>
</comment>